<protein>
    <recommendedName>
        <fullName evidence="5">Glycosyl transferase family 1</fullName>
    </recommendedName>
</protein>
<dbReference type="AlphaFoldDB" id="A0A2G9YXM2"/>
<dbReference type="InterPro" id="IPR028098">
    <property type="entry name" value="Glyco_trans_4-like_N"/>
</dbReference>
<evidence type="ECO:0008006" key="5">
    <source>
        <dbReference type="Google" id="ProtNLM"/>
    </source>
</evidence>
<evidence type="ECO:0000313" key="4">
    <source>
        <dbReference type="Proteomes" id="UP000230273"/>
    </source>
</evidence>
<comment type="caution">
    <text evidence="3">The sequence shown here is derived from an EMBL/GenBank/DDBJ whole genome shotgun (WGS) entry which is preliminary data.</text>
</comment>
<dbReference type="SUPFAM" id="SSF53756">
    <property type="entry name" value="UDP-Glycosyltransferase/glycogen phosphorylase"/>
    <property type="match status" value="1"/>
</dbReference>
<dbReference type="Pfam" id="PF00534">
    <property type="entry name" value="Glycos_transf_1"/>
    <property type="match status" value="1"/>
</dbReference>
<evidence type="ECO:0000259" key="1">
    <source>
        <dbReference type="Pfam" id="PF00534"/>
    </source>
</evidence>
<gene>
    <name evidence="3" type="ORF">COX36_00520</name>
</gene>
<accession>A0A2G9YXM2</accession>
<dbReference type="InterPro" id="IPR050194">
    <property type="entry name" value="Glycosyltransferase_grp1"/>
</dbReference>
<dbReference type="CDD" id="cd03801">
    <property type="entry name" value="GT4_PimA-like"/>
    <property type="match status" value="1"/>
</dbReference>
<dbReference type="Proteomes" id="UP000230273">
    <property type="component" value="Unassembled WGS sequence"/>
</dbReference>
<dbReference type="EMBL" id="PCRP01000008">
    <property type="protein sequence ID" value="PIP23962.1"/>
    <property type="molecule type" value="Genomic_DNA"/>
</dbReference>
<proteinExistence type="predicted"/>
<dbReference type="GO" id="GO:0016757">
    <property type="term" value="F:glycosyltransferase activity"/>
    <property type="evidence" value="ECO:0007669"/>
    <property type="project" value="InterPro"/>
</dbReference>
<dbReference type="Pfam" id="PF13439">
    <property type="entry name" value="Glyco_transf_4"/>
    <property type="match status" value="1"/>
</dbReference>
<feature type="domain" description="Glycosyltransferase subfamily 4-like N-terminal" evidence="2">
    <location>
        <begin position="19"/>
        <end position="180"/>
    </location>
</feature>
<evidence type="ECO:0000313" key="3">
    <source>
        <dbReference type="EMBL" id="PIP23962.1"/>
    </source>
</evidence>
<dbReference type="InterPro" id="IPR001296">
    <property type="entry name" value="Glyco_trans_1"/>
</dbReference>
<evidence type="ECO:0000259" key="2">
    <source>
        <dbReference type="Pfam" id="PF13439"/>
    </source>
</evidence>
<name>A0A2G9YXM2_9BACT</name>
<dbReference type="PANTHER" id="PTHR45947">
    <property type="entry name" value="SULFOQUINOVOSYL TRANSFERASE SQD2"/>
    <property type="match status" value="1"/>
</dbReference>
<dbReference type="PANTHER" id="PTHR45947:SF3">
    <property type="entry name" value="SULFOQUINOVOSYL TRANSFERASE SQD2"/>
    <property type="match status" value="1"/>
</dbReference>
<feature type="domain" description="Glycosyl transferase family 1" evidence="1">
    <location>
        <begin position="185"/>
        <end position="352"/>
    </location>
</feature>
<organism evidence="3 4">
    <name type="scientific">Candidatus Nealsonbacteria bacterium CG23_combo_of_CG06-09_8_20_14_all_38_19</name>
    <dbReference type="NCBI Taxonomy" id="1974721"/>
    <lineage>
        <taxon>Bacteria</taxon>
        <taxon>Candidatus Nealsoniibacteriota</taxon>
    </lineage>
</organism>
<sequence>MTRKKLKIALISAHSFLRPGGVKSHVLGLYREFKRRGLKTKIIVPRRSSKEYYGKDIILLGTSFPLPFAGSESDFCINLNPLKINKVLKKEKFDILHFHNFGVPSALQILDRSQSLNILTFHGDLEGSKFFKRLPSLLRLFKGMAKGKIDGLIGVAPLVLEFFEDFYGLKTIIPNGIDIKEFNSKNPKIEKFNDAKINILFIGRIEKRKGLLYLLKAYKILIKKFSNLRLIVVGKGDLEKECKEWANENKLTEVYFEGEKSGKELPSYYATCDIFVSPAIFGESFGIVLLEAMASGKPFVGFANRGYSQLMKRKPGEKFLAEPKDYKELASKIEILIKDENLRKKMGEWGREEAEKYSWPKIADQVLAFYEVCLRNKKRHKKQSLFDIDKIKKRVYNKLLLRKHLYKYKKRGQEKI</sequence>
<dbReference type="Gene3D" id="3.40.50.2000">
    <property type="entry name" value="Glycogen Phosphorylase B"/>
    <property type="match status" value="2"/>
</dbReference>
<reference evidence="3 4" key="1">
    <citation type="submission" date="2017-09" db="EMBL/GenBank/DDBJ databases">
        <title>Depth-based differentiation of microbial function through sediment-hosted aquifers and enrichment of novel symbionts in the deep terrestrial subsurface.</title>
        <authorList>
            <person name="Probst A.J."/>
            <person name="Ladd B."/>
            <person name="Jarett J.K."/>
            <person name="Geller-Mcgrath D.E."/>
            <person name="Sieber C.M."/>
            <person name="Emerson J.B."/>
            <person name="Anantharaman K."/>
            <person name="Thomas B.C."/>
            <person name="Malmstrom R."/>
            <person name="Stieglmeier M."/>
            <person name="Klingl A."/>
            <person name="Woyke T."/>
            <person name="Ryan C.M."/>
            <person name="Banfield J.F."/>
        </authorList>
    </citation>
    <scope>NUCLEOTIDE SEQUENCE [LARGE SCALE GENOMIC DNA]</scope>
    <source>
        <strain evidence="3">CG23_combo_of_CG06-09_8_20_14_all_38_19</strain>
    </source>
</reference>